<proteinExistence type="inferred from homology"/>
<dbReference type="InterPro" id="IPR032423">
    <property type="entry name" value="AAA_assoc_2"/>
</dbReference>
<dbReference type="GO" id="GO:0017116">
    <property type="term" value="F:single-stranded DNA helicase activity"/>
    <property type="evidence" value="ECO:0007669"/>
    <property type="project" value="TreeGrafter"/>
</dbReference>
<evidence type="ECO:0000259" key="7">
    <source>
        <dbReference type="SMART" id="SM00382"/>
    </source>
</evidence>
<keyword evidence="9" id="KW-1185">Reference proteome</keyword>
<dbReference type="InterPro" id="IPR008824">
    <property type="entry name" value="RuvB-like_N"/>
</dbReference>
<accession>A0A6P2D0S6</accession>
<dbReference type="InterPro" id="IPR008921">
    <property type="entry name" value="DNA_pol3_clamp-load_cplx_C"/>
</dbReference>
<dbReference type="GO" id="GO:0009378">
    <property type="term" value="F:four-way junction helicase activity"/>
    <property type="evidence" value="ECO:0007669"/>
    <property type="project" value="InterPro"/>
</dbReference>
<name>A0A6P2D0S6_9BACT</name>
<dbReference type="PANTHER" id="PTHR13779:SF7">
    <property type="entry name" value="ATPASE WRNIP1"/>
    <property type="match status" value="1"/>
</dbReference>
<dbReference type="PANTHER" id="PTHR13779">
    <property type="entry name" value="WERNER HELICASE-INTERACTING PROTEIN 1 FAMILY MEMBER"/>
    <property type="match status" value="1"/>
</dbReference>
<dbReference type="CDD" id="cd18139">
    <property type="entry name" value="HLD_clamp_RarA"/>
    <property type="match status" value="1"/>
</dbReference>
<feature type="region of interest" description="Disordered" evidence="6">
    <location>
        <begin position="226"/>
        <end position="273"/>
    </location>
</feature>
<dbReference type="Gene3D" id="1.10.8.60">
    <property type="match status" value="1"/>
</dbReference>
<dbReference type="GO" id="GO:0000731">
    <property type="term" value="P:DNA synthesis involved in DNA repair"/>
    <property type="evidence" value="ECO:0007669"/>
    <property type="project" value="TreeGrafter"/>
</dbReference>
<reference evidence="8 9" key="1">
    <citation type="submission" date="2019-05" db="EMBL/GenBank/DDBJ databases">
        <authorList>
            <consortium name="Science for Life Laboratories"/>
        </authorList>
    </citation>
    <scope>NUCLEOTIDE SEQUENCE [LARGE SCALE GENOMIC DNA]</scope>
    <source>
        <strain evidence="8">Soil9</strain>
    </source>
</reference>
<dbReference type="Pfam" id="PF12002">
    <property type="entry name" value="MgsA_C"/>
    <property type="match status" value="1"/>
</dbReference>
<dbReference type="FunFam" id="3.40.50.300:FF:000345">
    <property type="entry name" value="AAA family ATPase"/>
    <property type="match status" value="1"/>
</dbReference>
<evidence type="ECO:0000256" key="5">
    <source>
        <dbReference type="ARBA" id="ARBA00022840"/>
    </source>
</evidence>
<dbReference type="InterPro" id="IPR003593">
    <property type="entry name" value="AAA+_ATPase"/>
</dbReference>
<dbReference type="GO" id="GO:0003677">
    <property type="term" value="F:DNA binding"/>
    <property type="evidence" value="ECO:0007669"/>
    <property type="project" value="InterPro"/>
</dbReference>
<dbReference type="EMBL" id="LR593886">
    <property type="protein sequence ID" value="VTR94723.1"/>
    <property type="molecule type" value="Genomic_DNA"/>
</dbReference>
<feature type="domain" description="AAA+ ATPase" evidence="7">
    <location>
        <begin position="51"/>
        <end position="167"/>
    </location>
</feature>
<comment type="similarity">
    <text evidence="2">Belongs to the AAA ATPase family. RarA/MGS1/WRNIP1 subfamily.</text>
</comment>
<dbReference type="GO" id="GO:0005524">
    <property type="term" value="F:ATP binding"/>
    <property type="evidence" value="ECO:0007669"/>
    <property type="project" value="UniProtKB-KW"/>
</dbReference>
<dbReference type="AlphaFoldDB" id="A0A6P2D0S6"/>
<dbReference type="InterPro" id="IPR027417">
    <property type="entry name" value="P-loop_NTPase"/>
</dbReference>
<dbReference type="Gene3D" id="1.20.272.10">
    <property type="match status" value="1"/>
</dbReference>
<dbReference type="Gene3D" id="1.10.3710.10">
    <property type="entry name" value="DNA polymerase III clamp loader subunits, C-terminal domain"/>
    <property type="match status" value="1"/>
</dbReference>
<dbReference type="Pfam" id="PF16193">
    <property type="entry name" value="AAA_assoc_2"/>
    <property type="match status" value="1"/>
</dbReference>
<evidence type="ECO:0000256" key="1">
    <source>
        <dbReference type="ARBA" id="ARBA00002393"/>
    </source>
</evidence>
<comment type="function">
    <text evidence="1">DNA-dependent ATPase that plays important roles in cellular responses to stalled DNA replication processes.</text>
</comment>
<evidence type="ECO:0000256" key="3">
    <source>
        <dbReference type="ARBA" id="ARBA00020776"/>
    </source>
</evidence>
<dbReference type="Gene3D" id="3.40.50.300">
    <property type="entry name" value="P-loop containing nucleotide triphosphate hydrolases"/>
    <property type="match status" value="1"/>
</dbReference>
<dbReference type="CDD" id="cd00009">
    <property type="entry name" value="AAA"/>
    <property type="match status" value="1"/>
</dbReference>
<dbReference type="InterPro" id="IPR021886">
    <property type="entry name" value="MgsA_C"/>
</dbReference>
<organism evidence="8 9">
    <name type="scientific">Gemmata massiliana</name>
    <dbReference type="NCBI Taxonomy" id="1210884"/>
    <lineage>
        <taxon>Bacteria</taxon>
        <taxon>Pseudomonadati</taxon>
        <taxon>Planctomycetota</taxon>
        <taxon>Planctomycetia</taxon>
        <taxon>Gemmatales</taxon>
        <taxon>Gemmataceae</taxon>
        <taxon>Gemmata</taxon>
    </lineage>
</organism>
<dbReference type="SUPFAM" id="SSF52540">
    <property type="entry name" value="P-loop containing nucleoside triphosphate hydrolases"/>
    <property type="match status" value="1"/>
</dbReference>
<evidence type="ECO:0000256" key="2">
    <source>
        <dbReference type="ARBA" id="ARBA00008959"/>
    </source>
</evidence>
<gene>
    <name evidence="8" type="ORF">SOIL9_29910</name>
</gene>
<keyword evidence="5" id="KW-0067">ATP-binding</keyword>
<dbReference type="InterPro" id="IPR051314">
    <property type="entry name" value="AAA_ATPase_RarA/MGS1/WRNIP1"/>
</dbReference>
<dbReference type="Proteomes" id="UP000464178">
    <property type="component" value="Chromosome"/>
</dbReference>
<evidence type="ECO:0000256" key="6">
    <source>
        <dbReference type="SAM" id="MobiDB-lite"/>
    </source>
</evidence>
<dbReference type="FunFam" id="1.10.8.60:FF:000029">
    <property type="entry name" value="Replication-associated recombination protein A"/>
    <property type="match status" value="1"/>
</dbReference>
<dbReference type="GO" id="GO:0008047">
    <property type="term" value="F:enzyme activator activity"/>
    <property type="evidence" value="ECO:0007669"/>
    <property type="project" value="TreeGrafter"/>
</dbReference>
<dbReference type="KEGG" id="gms:SOIL9_29910"/>
<dbReference type="GO" id="GO:0006310">
    <property type="term" value="P:DNA recombination"/>
    <property type="evidence" value="ECO:0007669"/>
    <property type="project" value="InterPro"/>
</dbReference>
<dbReference type="RefSeq" id="WP_162669219.1">
    <property type="nucleotide sequence ID" value="NZ_LR593886.1"/>
</dbReference>
<dbReference type="SMART" id="SM00382">
    <property type="entry name" value="AAA"/>
    <property type="match status" value="1"/>
</dbReference>
<keyword evidence="4" id="KW-0547">Nucleotide-binding</keyword>
<sequence>MDLFDDLRQENRSKARPLAARMRPRTLDEYVGQGHFLGPGKLLRRMLLADRLNSLIFYGPPGCGKTALAHVIANHTKSRFKPLNAVAAGIKEVRELLAEARSHLEELGERTILFLDEMHRFNRAQQDVLLPDVEDGVIILIGATTQNPFFAINTPLLSRSQIFRFEPLTRDDIRTLISRALADKERGQGKQNVTITEDAMAFLVETCDGDARRALTALEIGVKSALAPENAKPTPPAPLPKGKGEQARETSVGAASISDGSNSPFPSGRGAGGVGSSPGILFDITLAQDSIQQKVIEFDPTGDTHYDTASAFIKSLRGSDPDAALYWMARMLEGGEDPRFVARRLVIFASEDVGNADPFGVVLANAAWDAVEKVGLPECRINLAHAVCYLATALKSNASYMAGEAAAKDVKEGRTLPVPLHLRDKGYRGAKETFGHGVGYKYAHDFEGGWVDQEYIPTDAEYYHPTDRGHEGKIKARLEELRKRKKKPGDERPA</sequence>
<evidence type="ECO:0000256" key="4">
    <source>
        <dbReference type="ARBA" id="ARBA00022741"/>
    </source>
</evidence>
<dbReference type="Pfam" id="PF05496">
    <property type="entry name" value="RuvB_N"/>
    <property type="match status" value="1"/>
</dbReference>
<dbReference type="GO" id="GO:0006261">
    <property type="term" value="P:DNA-templated DNA replication"/>
    <property type="evidence" value="ECO:0007669"/>
    <property type="project" value="TreeGrafter"/>
</dbReference>
<evidence type="ECO:0000313" key="8">
    <source>
        <dbReference type="EMBL" id="VTR94723.1"/>
    </source>
</evidence>
<evidence type="ECO:0000313" key="9">
    <source>
        <dbReference type="Proteomes" id="UP000464178"/>
    </source>
</evidence>
<protein>
    <recommendedName>
        <fullName evidence="3">Replication-associated recombination protein A</fullName>
    </recommendedName>
</protein>
<dbReference type="FunFam" id="1.20.272.10:FF:000001">
    <property type="entry name" value="Putative AAA family ATPase"/>
    <property type="match status" value="1"/>
</dbReference>
<dbReference type="SUPFAM" id="SSF48019">
    <property type="entry name" value="post-AAA+ oligomerization domain-like"/>
    <property type="match status" value="1"/>
</dbReference>